<name>A0A5M3MR01_CONPW</name>
<feature type="region of interest" description="Disordered" evidence="1">
    <location>
        <begin position="161"/>
        <end position="249"/>
    </location>
</feature>
<feature type="region of interest" description="Disordered" evidence="1">
    <location>
        <begin position="1"/>
        <end position="45"/>
    </location>
</feature>
<reference evidence="3" key="1">
    <citation type="journal article" date="2012" name="Science">
        <title>The Paleozoic origin of enzymatic lignin decomposition reconstructed from 31 fungal genomes.</title>
        <authorList>
            <person name="Floudas D."/>
            <person name="Binder M."/>
            <person name="Riley R."/>
            <person name="Barry K."/>
            <person name="Blanchette R.A."/>
            <person name="Henrissat B."/>
            <person name="Martinez A.T."/>
            <person name="Otillar R."/>
            <person name="Spatafora J.W."/>
            <person name="Yadav J.S."/>
            <person name="Aerts A."/>
            <person name="Benoit I."/>
            <person name="Boyd A."/>
            <person name="Carlson A."/>
            <person name="Copeland A."/>
            <person name="Coutinho P.M."/>
            <person name="de Vries R.P."/>
            <person name="Ferreira P."/>
            <person name="Findley K."/>
            <person name="Foster B."/>
            <person name="Gaskell J."/>
            <person name="Glotzer D."/>
            <person name="Gorecki P."/>
            <person name="Heitman J."/>
            <person name="Hesse C."/>
            <person name="Hori C."/>
            <person name="Igarashi K."/>
            <person name="Jurgens J.A."/>
            <person name="Kallen N."/>
            <person name="Kersten P."/>
            <person name="Kohler A."/>
            <person name="Kuees U."/>
            <person name="Kumar T.K.A."/>
            <person name="Kuo A."/>
            <person name="LaButti K."/>
            <person name="Larrondo L.F."/>
            <person name="Lindquist E."/>
            <person name="Ling A."/>
            <person name="Lombard V."/>
            <person name="Lucas S."/>
            <person name="Lundell T."/>
            <person name="Martin R."/>
            <person name="McLaughlin D.J."/>
            <person name="Morgenstern I."/>
            <person name="Morin E."/>
            <person name="Murat C."/>
            <person name="Nagy L.G."/>
            <person name="Nolan M."/>
            <person name="Ohm R.A."/>
            <person name="Patyshakuliyeva A."/>
            <person name="Rokas A."/>
            <person name="Ruiz-Duenas F.J."/>
            <person name="Sabat G."/>
            <person name="Salamov A."/>
            <person name="Samejima M."/>
            <person name="Schmutz J."/>
            <person name="Slot J.C."/>
            <person name="St John F."/>
            <person name="Stenlid J."/>
            <person name="Sun H."/>
            <person name="Sun S."/>
            <person name="Syed K."/>
            <person name="Tsang A."/>
            <person name="Wiebenga A."/>
            <person name="Young D."/>
            <person name="Pisabarro A."/>
            <person name="Eastwood D.C."/>
            <person name="Martin F."/>
            <person name="Cullen D."/>
            <person name="Grigoriev I.V."/>
            <person name="Hibbett D.S."/>
        </authorList>
    </citation>
    <scope>NUCLEOTIDE SEQUENCE [LARGE SCALE GENOMIC DNA]</scope>
    <source>
        <strain evidence="3">RWD-64-598 SS2</strain>
    </source>
</reference>
<comment type="caution">
    <text evidence="2">The sequence shown here is derived from an EMBL/GenBank/DDBJ whole genome shotgun (WGS) entry which is preliminary data.</text>
</comment>
<keyword evidence="3" id="KW-1185">Reference proteome</keyword>
<proteinExistence type="predicted"/>
<protein>
    <submittedName>
        <fullName evidence="2">Uncharacterized protein</fullName>
    </submittedName>
</protein>
<dbReference type="GeneID" id="19209102"/>
<feature type="compositionally biased region" description="Pro residues" evidence="1">
    <location>
        <begin position="28"/>
        <end position="41"/>
    </location>
</feature>
<feature type="compositionally biased region" description="Polar residues" evidence="1">
    <location>
        <begin position="162"/>
        <end position="186"/>
    </location>
</feature>
<dbReference type="EMBL" id="JH711578">
    <property type="protein sequence ID" value="EIW81618.1"/>
    <property type="molecule type" value="Genomic_DNA"/>
</dbReference>
<evidence type="ECO:0000313" key="2">
    <source>
        <dbReference type="EMBL" id="EIW81618.1"/>
    </source>
</evidence>
<evidence type="ECO:0000256" key="1">
    <source>
        <dbReference type="SAM" id="MobiDB-lite"/>
    </source>
</evidence>
<sequence>MSLPRDARRLSPHIPDSVASVSDGTDAPSPPPSPPPPPAPTPNWDLPRLDHDYIVNLNCGHIGAAVAGNGTAREIVDACITTCCVRLVAEEVTTLLFKDRREVQFQDMIQVAVNYSLRSIYQNEEFQRFFRGYAREEIRQQLGDAAVIQPHHQSFIRVPAASANSARDQPATSASTACDNVPTGNQRAAVASPSPGPDRTPSRSSTAASPSLARGDATPRASTTASSSTSRDDAIPREPSSNVAQVYRTRRYGSIDPNREGLGVIPLDGVVNRNLDAETHGLVFRLPRRFAILQDNTEVMYYTPETGTGAPFYWVPYGRAIGVFTSKFLSLWAGDPEAEAYQVGSLEQAFVGLENALFERRFRILR</sequence>
<dbReference type="AlphaFoldDB" id="A0A5M3MR01"/>
<accession>A0A5M3MR01</accession>
<organism evidence="2 3">
    <name type="scientific">Coniophora puteana (strain RWD-64-598)</name>
    <name type="common">Brown rot fungus</name>
    <dbReference type="NCBI Taxonomy" id="741705"/>
    <lineage>
        <taxon>Eukaryota</taxon>
        <taxon>Fungi</taxon>
        <taxon>Dikarya</taxon>
        <taxon>Basidiomycota</taxon>
        <taxon>Agaricomycotina</taxon>
        <taxon>Agaricomycetes</taxon>
        <taxon>Agaricomycetidae</taxon>
        <taxon>Boletales</taxon>
        <taxon>Coniophorineae</taxon>
        <taxon>Coniophoraceae</taxon>
        <taxon>Coniophora</taxon>
    </lineage>
</organism>
<dbReference type="RefSeq" id="XP_007768339.1">
    <property type="nucleotide sequence ID" value="XM_007770149.1"/>
</dbReference>
<feature type="compositionally biased region" description="Low complexity" evidence="1">
    <location>
        <begin position="202"/>
        <end position="229"/>
    </location>
</feature>
<evidence type="ECO:0000313" key="3">
    <source>
        <dbReference type="Proteomes" id="UP000053558"/>
    </source>
</evidence>
<dbReference type="KEGG" id="cput:CONPUDRAFT_73295"/>
<gene>
    <name evidence="2" type="ORF">CONPUDRAFT_73295</name>
</gene>
<dbReference type="Proteomes" id="UP000053558">
    <property type="component" value="Unassembled WGS sequence"/>
</dbReference>